<dbReference type="PROSITE" id="PS50157">
    <property type="entry name" value="ZINC_FINGER_C2H2_2"/>
    <property type="match status" value="1"/>
</dbReference>
<feature type="compositionally biased region" description="Basic and acidic residues" evidence="2">
    <location>
        <begin position="84"/>
        <end position="104"/>
    </location>
</feature>
<dbReference type="EMBL" id="OU892282">
    <property type="protein sequence ID" value="CAG9770291.1"/>
    <property type="molecule type" value="Genomic_DNA"/>
</dbReference>
<protein>
    <recommendedName>
        <fullName evidence="3">C2H2-type domain-containing protein</fullName>
    </recommendedName>
</protein>
<feature type="region of interest" description="Disordered" evidence="2">
    <location>
        <begin position="77"/>
        <end position="104"/>
    </location>
</feature>
<proteinExistence type="predicted"/>
<gene>
    <name evidence="4" type="ORF">CEUTPL_LOCUS10746</name>
</gene>
<dbReference type="GO" id="GO:0008270">
    <property type="term" value="F:zinc ion binding"/>
    <property type="evidence" value="ECO:0007669"/>
    <property type="project" value="UniProtKB-KW"/>
</dbReference>
<evidence type="ECO:0000256" key="1">
    <source>
        <dbReference type="PROSITE-ProRule" id="PRU00042"/>
    </source>
</evidence>
<dbReference type="AlphaFoldDB" id="A0A9N9MTT3"/>
<reference evidence="4" key="1">
    <citation type="submission" date="2022-01" db="EMBL/GenBank/DDBJ databases">
        <authorList>
            <person name="King R."/>
        </authorList>
    </citation>
    <scope>NUCLEOTIDE SEQUENCE</scope>
</reference>
<organism evidence="4 5">
    <name type="scientific">Ceutorhynchus assimilis</name>
    <name type="common">cabbage seed weevil</name>
    <dbReference type="NCBI Taxonomy" id="467358"/>
    <lineage>
        <taxon>Eukaryota</taxon>
        <taxon>Metazoa</taxon>
        <taxon>Ecdysozoa</taxon>
        <taxon>Arthropoda</taxon>
        <taxon>Hexapoda</taxon>
        <taxon>Insecta</taxon>
        <taxon>Pterygota</taxon>
        <taxon>Neoptera</taxon>
        <taxon>Endopterygota</taxon>
        <taxon>Coleoptera</taxon>
        <taxon>Polyphaga</taxon>
        <taxon>Cucujiformia</taxon>
        <taxon>Curculionidae</taxon>
        <taxon>Ceutorhynchinae</taxon>
        <taxon>Ceutorhynchus</taxon>
    </lineage>
</organism>
<feature type="region of interest" description="Disordered" evidence="2">
    <location>
        <begin position="145"/>
        <end position="167"/>
    </location>
</feature>
<sequence length="205" mass="24374">MGCIEKLDVVYNFIQLCIKSEEYRKAQLELQIKDAKFTQEIKEEIFASFTCYICSKSFRLKRTLSLHITRIHLNPKKNVKRKSGKESKSDHNTDNIKNEVKTEEEDKKHLQSLIIFDTENKNQTKEEIKSDKTFSDSENNVYDYSSSEELLSHKEKKPYKGQKRDFSKPYSETRQAMKYIQYIRKQDVENRYFFSLVVSINPVNK</sequence>
<accession>A0A9N9MTT3</accession>
<dbReference type="Proteomes" id="UP001152799">
    <property type="component" value="Chromosome 6"/>
</dbReference>
<keyword evidence="1" id="KW-0862">Zinc</keyword>
<evidence type="ECO:0000313" key="5">
    <source>
        <dbReference type="Proteomes" id="UP001152799"/>
    </source>
</evidence>
<dbReference type="PROSITE" id="PS00028">
    <property type="entry name" value="ZINC_FINGER_C2H2_1"/>
    <property type="match status" value="1"/>
</dbReference>
<name>A0A9N9MTT3_9CUCU</name>
<evidence type="ECO:0000256" key="2">
    <source>
        <dbReference type="SAM" id="MobiDB-lite"/>
    </source>
</evidence>
<evidence type="ECO:0000259" key="3">
    <source>
        <dbReference type="PROSITE" id="PS50157"/>
    </source>
</evidence>
<keyword evidence="1" id="KW-0479">Metal-binding</keyword>
<evidence type="ECO:0000313" key="4">
    <source>
        <dbReference type="EMBL" id="CAG9770291.1"/>
    </source>
</evidence>
<keyword evidence="1" id="KW-0863">Zinc-finger</keyword>
<feature type="domain" description="C2H2-type" evidence="3">
    <location>
        <begin position="49"/>
        <end position="77"/>
    </location>
</feature>
<dbReference type="InterPro" id="IPR013087">
    <property type="entry name" value="Znf_C2H2_type"/>
</dbReference>
<keyword evidence="5" id="KW-1185">Reference proteome</keyword>